<dbReference type="EMBL" id="LAZP02000612">
    <property type="protein sequence ID" value="PFH56302.1"/>
    <property type="molecule type" value="Genomic_DNA"/>
</dbReference>
<comment type="caution">
    <text evidence="1">The sequence shown here is derived from an EMBL/GenBank/DDBJ whole genome shotgun (WGS) entry which is preliminary data.</text>
</comment>
<sequence>MIAPRLSPAPPSIFTLPLVCDCLGARQFQEIEVWEDGCLPTYVVATGFPLALSLAFMWLSGKEPIS</sequence>
<gene>
    <name evidence="1" type="ORF">XA68_16759</name>
</gene>
<evidence type="ECO:0000313" key="2">
    <source>
        <dbReference type="Proteomes" id="UP000037136"/>
    </source>
</evidence>
<dbReference type="AlphaFoldDB" id="A0A2A9P601"/>
<protein>
    <submittedName>
        <fullName evidence="1">Uncharacterized protein</fullName>
    </submittedName>
</protein>
<proteinExistence type="predicted"/>
<dbReference type="Proteomes" id="UP000037136">
    <property type="component" value="Unassembled WGS sequence"/>
</dbReference>
<reference evidence="1 2" key="1">
    <citation type="journal article" date="2015" name="BMC Genomics">
        <title>Gene expression during zombie ant biting behavior reflects the complexity underlying fungal parasitic behavioral manipulation.</title>
        <authorList>
            <person name="de Bekker C."/>
            <person name="Ohm R.A."/>
            <person name="Loreto R.G."/>
            <person name="Sebastian A."/>
            <person name="Albert I."/>
            <person name="Merrow M."/>
            <person name="Brachmann A."/>
            <person name="Hughes D.P."/>
        </authorList>
    </citation>
    <scope>NUCLEOTIDE SEQUENCE [LARGE SCALE GENOMIC DNA]</scope>
    <source>
        <strain evidence="1 2">SC16a</strain>
    </source>
</reference>
<accession>A0A2A9P601</accession>
<reference evidence="1 2" key="2">
    <citation type="journal article" date="2017" name="Sci. Rep.">
        <title>Ant-infecting Ophiocordyceps genomes reveal a high diversity of potential behavioral manipulation genes and a possible major role for enterotoxins.</title>
        <authorList>
            <person name="de Bekker C."/>
            <person name="Ohm R.A."/>
            <person name="Evans H.C."/>
            <person name="Brachmann A."/>
            <person name="Hughes D.P."/>
        </authorList>
    </citation>
    <scope>NUCLEOTIDE SEQUENCE [LARGE SCALE GENOMIC DNA]</scope>
    <source>
        <strain evidence="1 2">SC16a</strain>
    </source>
</reference>
<keyword evidence="2" id="KW-1185">Reference proteome</keyword>
<name>A0A2A9P601_OPHUN</name>
<organism evidence="1 2">
    <name type="scientific">Ophiocordyceps unilateralis</name>
    <name type="common">Zombie-ant fungus</name>
    <name type="synonym">Torrubia unilateralis</name>
    <dbReference type="NCBI Taxonomy" id="268505"/>
    <lineage>
        <taxon>Eukaryota</taxon>
        <taxon>Fungi</taxon>
        <taxon>Dikarya</taxon>
        <taxon>Ascomycota</taxon>
        <taxon>Pezizomycotina</taxon>
        <taxon>Sordariomycetes</taxon>
        <taxon>Hypocreomycetidae</taxon>
        <taxon>Hypocreales</taxon>
        <taxon>Ophiocordycipitaceae</taxon>
        <taxon>Ophiocordyceps</taxon>
    </lineage>
</organism>
<evidence type="ECO:0000313" key="1">
    <source>
        <dbReference type="EMBL" id="PFH56302.1"/>
    </source>
</evidence>